<keyword evidence="1" id="KW-0143">Chaperone</keyword>
<dbReference type="PROSITE" id="PS50076">
    <property type="entry name" value="DNAJ_2"/>
    <property type="match status" value="1"/>
</dbReference>
<keyword evidence="2" id="KW-1133">Transmembrane helix</keyword>
<reference evidence="4" key="1">
    <citation type="journal article" date="2014" name="Environ. Microbiol.">
        <title>A genomic island integrated into recA of Vibrio cholerae contains a divergent recA and provides multi-pathway protection from DNA damage.</title>
        <authorList>
            <person name="Rapa R.A."/>
            <person name="Islam A."/>
            <person name="Monahan L.G."/>
            <person name="Mutreja A."/>
            <person name="Thomson N."/>
            <person name="Charles I.G."/>
            <person name="Stokes H.W."/>
            <person name="Labbate M."/>
        </authorList>
    </citation>
    <scope>NUCLEOTIDE SEQUENCE</scope>
    <source>
        <strain evidence="4">S24</strain>
    </source>
</reference>
<dbReference type="RefSeq" id="WP_199367543.1">
    <property type="nucleotide sequence ID" value="NZ_JAEMFH010000026.1"/>
</dbReference>
<keyword evidence="2" id="KW-0812">Transmembrane</keyword>
<feature type="transmembrane region" description="Helical" evidence="2">
    <location>
        <begin position="6"/>
        <end position="22"/>
    </location>
</feature>
<evidence type="ECO:0000256" key="1">
    <source>
        <dbReference type="ARBA" id="ARBA00023186"/>
    </source>
</evidence>
<dbReference type="SUPFAM" id="SSF46565">
    <property type="entry name" value="Chaperone J-domain"/>
    <property type="match status" value="1"/>
</dbReference>
<evidence type="ECO:0000259" key="3">
    <source>
        <dbReference type="PROSITE" id="PS50076"/>
    </source>
</evidence>
<feature type="domain" description="J" evidence="3">
    <location>
        <begin position="81"/>
        <end position="136"/>
    </location>
</feature>
<evidence type="ECO:0000313" key="4">
    <source>
        <dbReference type="EMBL" id="AIA77236.1"/>
    </source>
</evidence>
<name>A0A096XLA0_VIBCL</name>
<dbReference type="AlphaFoldDB" id="A0A096XLA0"/>
<evidence type="ECO:0000256" key="2">
    <source>
        <dbReference type="SAM" id="Phobius"/>
    </source>
</evidence>
<dbReference type="InterPro" id="IPR036869">
    <property type="entry name" value="J_dom_sf"/>
</dbReference>
<dbReference type="InterPro" id="IPR001623">
    <property type="entry name" value="DnaJ_domain"/>
</dbReference>
<accession>A0A096XLA0</accession>
<proteinExistence type="predicted"/>
<dbReference type="EMBL" id="KJ123688">
    <property type="protein sequence ID" value="AIA77236.1"/>
    <property type="molecule type" value="Genomic_DNA"/>
</dbReference>
<protein>
    <recommendedName>
        <fullName evidence="3">J domain-containing protein</fullName>
    </recommendedName>
</protein>
<gene>
    <name evidence="4" type="ORF">RME011</name>
</gene>
<dbReference type="Gene3D" id="1.10.287.110">
    <property type="entry name" value="DnaJ domain"/>
    <property type="match status" value="1"/>
</dbReference>
<dbReference type="Pfam" id="PF00226">
    <property type="entry name" value="DnaJ"/>
    <property type="match status" value="1"/>
</dbReference>
<organism evidence="4">
    <name type="scientific">Vibrio cholerae</name>
    <dbReference type="NCBI Taxonomy" id="666"/>
    <lineage>
        <taxon>Bacteria</taxon>
        <taxon>Pseudomonadati</taxon>
        <taxon>Pseudomonadota</taxon>
        <taxon>Gammaproteobacteria</taxon>
        <taxon>Vibrionales</taxon>
        <taxon>Vibrionaceae</taxon>
        <taxon>Vibrio</taxon>
    </lineage>
</organism>
<keyword evidence="2" id="KW-0472">Membrane</keyword>
<sequence length="136" mass="15853">MTSLYVVVFALLLTVVQLLFLLRKYKKKIQELQSTYVESSTTAEEADLQVNLVRTSTDDMAYFKSENDRILFLLLEVDGKRRNQLLGITSEMYEDEDAAKKWYKSLSNKVHPDKNDDPRAAEAFDKLKQLYNKVTY</sequence>